<evidence type="ECO:0000313" key="4">
    <source>
        <dbReference type="Proteomes" id="UP000815325"/>
    </source>
</evidence>
<evidence type="ECO:0008006" key="5">
    <source>
        <dbReference type="Google" id="ProtNLM"/>
    </source>
</evidence>
<comment type="caution">
    <text evidence="3">The sequence shown here is derived from an EMBL/GenBank/DDBJ whole genome shotgun (WGS) entry which is preliminary data.</text>
</comment>
<gene>
    <name evidence="3" type="ORF">DUNSADRAFT_10402</name>
</gene>
<dbReference type="Gene3D" id="3.10.120.10">
    <property type="entry name" value="Cytochrome b5-like heme/steroid binding domain"/>
    <property type="match status" value="1"/>
</dbReference>
<organism evidence="3 4">
    <name type="scientific">Dunaliella salina</name>
    <name type="common">Green alga</name>
    <name type="synonym">Protococcus salinus</name>
    <dbReference type="NCBI Taxonomy" id="3046"/>
    <lineage>
        <taxon>Eukaryota</taxon>
        <taxon>Viridiplantae</taxon>
        <taxon>Chlorophyta</taxon>
        <taxon>core chlorophytes</taxon>
        <taxon>Chlorophyceae</taxon>
        <taxon>CS clade</taxon>
        <taxon>Chlamydomonadales</taxon>
        <taxon>Dunaliellaceae</taxon>
        <taxon>Dunaliella</taxon>
    </lineage>
</organism>
<feature type="compositionally biased region" description="Low complexity" evidence="1">
    <location>
        <begin position="31"/>
        <end position="41"/>
    </location>
</feature>
<proteinExistence type="predicted"/>
<keyword evidence="2" id="KW-0812">Transmembrane</keyword>
<dbReference type="SUPFAM" id="SSF55856">
    <property type="entry name" value="Cytochrome b5-like heme/steroid binding domain"/>
    <property type="match status" value="1"/>
</dbReference>
<feature type="transmembrane region" description="Helical" evidence="2">
    <location>
        <begin position="63"/>
        <end position="86"/>
    </location>
</feature>
<reference evidence="3" key="1">
    <citation type="submission" date="2017-08" db="EMBL/GenBank/DDBJ databases">
        <authorList>
            <person name="Polle J.E."/>
            <person name="Barry K."/>
            <person name="Cushman J."/>
            <person name="Schmutz J."/>
            <person name="Tran D."/>
            <person name="Hathwaick L.T."/>
            <person name="Yim W.C."/>
            <person name="Jenkins J."/>
            <person name="Mckie-Krisberg Z.M."/>
            <person name="Prochnik S."/>
            <person name="Lindquist E."/>
            <person name="Dockter R.B."/>
            <person name="Adam C."/>
            <person name="Molina H."/>
            <person name="Bunkerborg J."/>
            <person name="Jin E."/>
            <person name="Buchheim M."/>
            <person name="Magnuson J."/>
        </authorList>
    </citation>
    <scope>NUCLEOTIDE SEQUENCE</scope>
    <source>
        <strain evidence="3">CCAP 19/18</strain>
    </source>
</reference>
<feature type="region of interest" description="Disordered" evidence="1">
    <location>
        <begin position="1"/>
        <end position="59"/>
    </location>
</feature>
<evidence type="ECO:0000313" key="3">
    <source>
        <dbReference type="EMBL" id="KAF5825412.1"/>
    </source>
</evidence>
<dbReference type="EMBL" id="MU073232">
    <property type="protein sequence ID" value="KAF5825412.1"/>
    <property type="molecule type" value="Genomic_DNA"/>
</dbReference>
<evidence type="ECO:0000256" key="2">
    <source>
        <dbReference type="SAM" id="Phobius"/>
    </source>
</evidence>
<keyword evidence="2" id="KW-1133">Transmembrane helix</keyword>
<dbReference type="InterPro" id="IPR036400">
    <property type="entry name" value="Cyt_B5-like_heme/steroid_sf"/>
</dbReference>
<sequence length="156" mass="17523">MAGSDAQGDRSQQKCPQDSEPNEPAEHAKAAAKGSSSPSEKNANLEARPPHESQHKRKRGRPFLLRAELLILSAILSACIAFLMYYNHEESPETRLFTDEQLELFTGERNSPMFLAILGEVFDVTKGKDKYGEWLPRMALLHFEGVYIQLKLHAAK</sequence>
<keyword evidence="4" id="KW-1185">Reference proteome</keyword>
<keyword evidence="2" id="KW-0472">Membrane</keyword>
<protein>
    <recommendedName>
        <fullName evidence="5">Cytochrome b5 heme-binding domain-containing protein</fullName>
    </recommendedName>
</protein>
<dbReference type="Proteomes" id="UP000815325">
    <property type="component" value="Unassembled WGS sequence"/>
</dbReference>
<evidence type="ECO:0000256" key="1">
    <source>
        <dbReference type="SAM" id="MobiDB-lite"/>
    </source>
</evidence>
<name>A0ABQ7FS96_DUNSA</name>
<accession>A0ABQ7FS96</accession>